<sequence length="77" mass="8703">MAFLDFDCNVLIITVRAGIHPAETFNLEVTDRLKTSRQSRRGTHDNATTEGLHSIDSPFYIPDAPLPWPCRDDEDSD</sequence>
<comment type="caution">
    <text evidence="2">The sequence shown here is derived from an EMBL/GenBank/DDBJ whole genome shotgun (WGS) entry which is preliminary data.</text>
</comment>
<evidence type="ECO:0000313" key="3">
    <source>
        <dbReference type="Proteomes" id="UP000784294"/>
    </source>
</evidence>
<dbReference type="Proteomes" id="UP000784294">
    <property type="component" value="Unassembled WGS sequence"/>
</dbReference>
<gene>
    <name evidence="2" type="ORF">PXEA_LOCUS28288</name>
</gene>
<protein>
    <submittedName>
        <fullName evidence="2">Uncharacterized protein</fullName>
    </submittedName>
</protein>
<organism evidence="2 3">
    <name type="scientific">Protopolystoma xenopodis</name>
    <dbReference type="NCBI Taxonomy" id="117903"/>
    <lineage>
        <taxon>Eukaryota</taxon>
        <taxon>Metazoa</taxon>
        <taxon>Spiralia</taxon>
        <taxon>Lophotrochozoa</taxon>
        <taxon>Platyhelminthes</taxon>
        <taxon>Monogenea</taxon>
        <taxon>Polyopisthocotylea</taxon>
        <taxon>Polystomatidea</taxon>
        <taxon>Polystomatidae</taxon>
        <taxon>Protopolystoma</taxon>
    </lineage>
</organism>
<name>A0A448XEU3_9PLAT</name>
<proteinExistence type="predicted"/>
<feature type="region of interest" description="Disordered" evidence="1">
    <location>
        <begin position="31"/>
        <end position="77"/>
    </location>
</feature>
<evidence type="ECO:0000313" key="2">
    <source>
        <dbReference type="EMBL" id="VEL34848.1"/>
    </source>
</evidence>
<accession>A0A448XEU3</accession>
<dbReference type="AlphaFoldDB" id="A0A448XEU3"/>
<reference evidence="2" key="1">
    <citation type="submission" date="2018-11" db="EMBL/GenBank/DDBJ databases">
        <authorList>
            <consortium name="Pathogen Informatics"/>
        </authorList>
    </citation>
    <scope>NUCLEOTIDE SEQUENCE</scope>
</reference>
<dbReference type="EMBL" id="CAAALY010248526">
    <property type="protein sequence ID" value="VEL34848.1"/>
    <property type="molecule type" value="Genomic_DNA"/>
</dbReference>
<evidence type="ECO:0000256" key="1">
    <source>
        <dbReference type="SAM" id="MobiDB-lite"/>
    </source>
</evidence>
<keyword evidence="3" id="KW-1185">Reference proteome</keyword>